<name>A0A072P6V6_9EURO</name>
<feature type="chain" id="PRO_5001683224" description="DUF7137 domain-containing protein" evidence="3">
    <location>
        <begin position="24"/>
        <end position="287"/>
    </location>
</feature>
<dbReference type="PANTHER" id="PTHR42028">
    <property type="entry name" value="CHROMOSOME 1, WHOLE GENOME SHOTGUN SEQUENCE"/>
    <property type="match status" value="1"/>
</dbReference>
<dbReference type="STRING" id="1182545.A0A072P6V6"/>
<feature type="domain" description="DUF7137" evidence="4">
    <location>
        <begin position="116"/>
        <end position="250"/>
    </location>
</feature>
<keyword evidence="2" id="KW-0472">Membrane</keyword>
<protein>
    <recommendedName>
        <fullName evidence="4">DUF7137 domain-containing protein</fullName>
    </recommendedName>
</protein>
<feature type="region of interest" description="Disordered" evidence="1">
    <location>
        <begin position="44"/>
        <end position="121"/>
    </location>
</feature>
<dbReference type="Proteomes" id="UP000027920">
    <property type="component" value="Unassembled WGS sequence"/>
</dbReference>
<dbReference type="EMBL" id="AMGV01000008">
    <property type="protein sequence ID" value="KEF55023.1"/>
    <property type="molecule type" value="Genomic_DNA"/>
</dbReference>
<evidence type="ECO:0000313" key="6">
    <source>
        <dbReference type="Proteomes" id="UP000027920"/>
    </source>
</evidence>
<dbReference type="AlphaFoldDB" id="A0A072P6V6"/>
<comment type="caution">
    <text evidence="5">The sequence shown here is derived from an EMBL/GenBank/DDBJ whole genome shotgun (WGS) entry which is preliminary data.</text>
</comment>
<dbReference type="HOGENOM" id="CLU_058864_0_0_1"/>
<feature type="compositionally biased region" description="Low complexity" evidence="1">
    <location>
        <begin position="56"/>
        <end position="110"/>
    </location>
</feature>
<dbReference type="VEuPathDB" id="FungiDB:A1O9_08676"/>
<dbReference type="GeneID" id="25283587"/>
<keyword evidence="3" id="KW-0732">Signal</keyword>
<gene>
    <name evidence="5" type="ORF">A1O9_08676</name>
</gene>
<evidence type="ECO:0000256" key="2">
    <source>
        <dbReference type="SAM" id="Phobius"/>
    </source>
</evidence>
<organism evidence="5 6">
    <name type="scientific">Exophiala aquamarina CBS 119918</name>
    <dbReference type="NCBI Taxonomy" id="1182545"/>
    <lineage>
        <taxon>Eukaryota</taxon>
        <taxon>Fungi</taxon>
        <taxon>Dikarya</taxon>
        <taxon>Ascomycota</taxon>
        <taxon>Pezizomycotina</taxon>
        <taxon>Eurotiomycetes</taxon>
        <taxon>Chaetothyriomycetidae</taxon>
        <taxon>Chaetothyriales</taxon>
        <taxon>Herpotrichiellaceae</taxon>
        <taxon>Exophiala</taxon>
    </lineage>
</organism>
<keyword evidence="6" id="KW-1185">Reference proteome</keyword>
<feature type="signal peptide" evidence="3">
    <location>
        <begin position="1"/>
        <end position="23"/>
    </location>
</feature>
<dbReference type="RefSeq" id="XP_013257613.1">
    <property type="nucleotide sequence ID" value="XM_013402159.1"/>
</dbReference>
<evidence type="ECO:0000256" key="1">
    <source>
        <dbReference type="SAM" id="MobiDB-lite"/>
    </source>
</evidence>
<keyword evidence="2" id="KW-0812">Transmembrane</keyword>
<dbReference type="InterPro" id="IPR055561">
    <property type="entry name" value="DUF7137"/>
</dbReference>
<keyword evidence="2" id="KW-1133">Transmembrane helix</keyword>
<dbReference type="OrthoDB" id="2435509at2759"/>
<dbReference type="PANTHER" id="PTHR42028:SF1">
    <property type="entry name" value="YALI0E30657P"/>
    <property type="match status" value="1"/>
</dbReference>
<accession>A0A072P6V6</accession>
<evidence type="ECO:0000256" key="3">
    <source>
        <dbReference type="SAM" id="SignalP"/>
    </source>
</evidence>
<evidence type="ECO:0000313" key="5">
    <source>
        <dbReference type="EMBL" id="KEF55023.1"/>
    </source>
</evidence>
<proteinExistence type="predicted"/>
<evidence type="ECO:0000259" key="4">
    <source>
        <dbReference type="Pfam" id="PF23585"/>
    </source>
</evidence>
<reference evidence="5 6" key="1">
    <citation type="submission" date="2013-03" db="EMBL/GenBank/DDBJ databases">
        <title>The Genome Sequence of Exophiala aquamarina CBS 119918.</title>
        <authorList>
            <consortium name="The Broad Institute Genomics Platform"/>
            <person name="Cuomo C."/>
            <person name="de Hoog S."/>
            <person name="Gorbushina A."/>
            <person name="Walker B."/>
            <person name="Young S.K."/>
            <person name="Zeng Q."/>
            <person name="Gargeya S."/>
            <person name="Fitzgerald M."/>
            <person name="Haas B."/>
            <person name="Abouelleil A."/>
            <person name="Allen A.W."/>
            <person name="Alvarado L."/>
            <person name="Arachchi H.M."/>
            <person name="Berlin A.M."/>
            <person name="Chapman S.B."/>
            <person name="Gainer-Dewar J."/>
            <person name="Goldberg J."/>
            <person name="Griggs A."/>
            <person name="Gujja S."/>
            <person name="Hansen M."/>
            <person name="Howarth C."/>
            <person name="Imamovic A."/>
            <person name="Ireland A."/>
            <person name="Larimer J."/>
            <person name="McCowan C."/>
            <person name="Murphy C."/>
            <person name="Pearson M."/>
            <person name="Poon T.W."/>
            <person name="Priest M."/>
            <person name="Roberts A."/>
            <person name="Saif S."/>
            <person name="Shea T."/>
            <person name="Sisk P."/>
            <person name="Sykes S."/>
            <person name="Wortman J."/>
            <person name="Nusbaum C."/>
            <person name="Birren B."/>
        </authorList>
    </citation>
    <scope>NUCLEOTIDE SEQUENCE [LARGE SCALE GENOMIC DNA]</scope>
    <source>
        <strain evidence="5 6">CBS 119918</strain>
    </source>
</reference>
<sequence>MKGSGLFSCLSLILLILLSSSSAWPWPKSFGDIGDTVDTFLARRQNNDNNNDDNQDAASSSTAASTDTAEASASATDDSESSGSASGTITKSASGTGSANSTKTTSTKTTPIDPRLPPGGISLITPAPIDGVQYYKVGDLVTFQWNYTSLSVTPKAIDVLASCSINSATYTISANMSVEETGAVTWDTGEFQATATNPFPVASYTLIVHDSSKDITDVPSAGYLGAYAQYVFGMYTGQPYVPLNEFKCATCNGALSIHEKQALGVILTTAAITIMSFTWFANGFGVF</sequence>
<feature type="transmembrane region" description="Helical" evidence="2">
    <location>
        <begin position="262"/>
        <end position="281"/>
    </location>
</feature>
<dbReference type="Pfam" id="PF23585">
    <property type="entry name" value="DUF7137"/>
    <property type="match status" value="1"/>
</dbReference>